<evidence type="ECO:0000313" key="3">
    <source>
        <dbReference type="Proteomes" id="UP000792457"/>
    </source>
</evidence>
<keyword evidence="3" id="KW-1185">Reference proteome</keyword>
<name>A0A8K0JW36_LADFU</name>
<proteinExistence type="predicted"/>
<feature type="region of interest" description="Disordered" evidence="1">
    <location>
        <begin position="30"/>
        <end position="66"/>
    </location>
</feature>
<evidence type="ECO:0000256" key="1">
    <source>
        <dbReference type="SAM" id="MobiDB-lite"/>
    </source>
</evidence>
<evidence type="ECO:0000313" key="2">
    <source>
        <dbReference type="EMBL" id="KAG8223765.1"/>
    </source>
</evidence>
<sequence>EAKIYFHWSPPRSLHPPSLLLRPFSLLSTSNKSESHRDSGSHTKSRLFPSERTSLAASESGAVRQKSTRFTAKEETNHLSHGAFQKMCSIALGVGMHRSYRISITNSRGDCSRTCEG</sequence>
<gene>
    <name evidence="2" type="ORF">J437_LFUL001485</name>
</gene>
<dbReference type="EMBL" id="KZ308173">
    <property type="protein sequence ID" value="KAG8223765.1"/>
    <property type="molecule type" value="Genomic_DNA"/>
</dbReference>
<reference evidence="2" key="2">
    <citation type="submission" date="2017-10" db="EMBL/GenBank/DDBJ databases">
        <title>Ladona fulva Genome sequencing and assembly.</title>
        <authorList>
            <person name="Murali S."/>
            <person name="Richards S."/>
            <person name="Bandaranaike D."/>
            <person name="Bellair M."/>
            <person name="Blankenburg K."/>
            <person name="Chao H."/>
            <person name="Dinh H."/>
            <person name="Doddapaneni H."/>
            <person name="Dugan-Rocha S."/>
            <person name="Elkadiri S."/>
            <person name="Gnanaolivu R."/>
            <person name="Hernandez B."/>
            <person name="Skinner E."/>
            <person name="Javaid M."/>
            <person name="Lee S."/>
            <person name="Li M."/>
            <person name="Ming W."/>
            <person name="Munidasa M."/>
            <person name="Muniz J."/>
            <person name="Nguyen L."/>
            <person name="Hughes D."/>
            <person name="Osuji N."/>
            <person name="Pu L.-L."/>
            <person name="Puazo M."/>
            <person name="Qu C."/>
            <person name="Quiroz J."/>
            <person name="Raj R."/>
            <person name="Weissenberger G."/>
            <person name="Xin Y."/>
            <person name="Zou X."/>
            <person name="Han Y."/>
            <person name="Worley K."/>
            <person name="Muzny D."/>
            <person name="Gibbs R."/>
        </authorList>
    </citation>
    <scope>NUCLEOTIDE SEQUENCE</scope>
    <source>
        <strain evidence="2">Sampled in the wild</strain>
    </source>
</reference>
<feature type="non-terminal residue" evidence="2">
    <location>
        <position position="117"/>
    </location>
</feature>
<feature type="non-terminal residue" evidence="2">
    <location>
        <position position="1"/>
    </location>
</feature>
<dbReference type="AlphaFoldDB" id="A0A8K0JW36"/>
<accession>A0A8K0JW36</accession>
<protein>
    <submittedName>
        <fullName evidence="2">Uncharacterized protein</fullName>
    </submittedName>
</protein>
<dbReference type="Proteomes" id="UP000792457">
    <property type="component" value="Unassembled WGS sequence"/>
</dbReference>
<comment type="caution">
    <text evidence="2">The sequence shown here is derived from an EMBL/GenBank/DDBJ whole genome shotgun (WGS) entry which is preliminary data.</text>
</comment>
<organism evidence="2 3">
    <name type="scientific">Ladona fulva</name>
    <name type="common">Scarce chaser dragonfly</name>
    <name type="synonym">Libellula fulva</name>
    <dbReference type="NCBI Taxonomy" id="123851"/>
    <lineage>
        <taxon>Eukaryota</taxon>
        <taxon>Metazoa</taxon>
        <taxon>Ecdysozoa</taxon>
        <taxon>Arthropoda</taxon>
        <taxon>Hexapoda</taxon>
        <taxon>Insecta</taxon>
        <taxon>Pterygota</taxon>
        <taxon>Palaeoptera</taxon>
        <taxon>Odonata</taxon>
        <taxon>Epiprocta</taxon>
        <taxon>Anisoptera</taxon>
        <taxon>Libelluloidea</taxon>
        <taxon>Libellulidae</taxon>
        <taxon>Ladona</taxon>
    </lineage>
</organism>
<reference evidence="2" key="1">
    <citation type="submission" date="2013-04" db="EMBL/GenBank/DDBJ databases">
        <authorList>
            <person name="Qu J."/>
            <person name="Murali S.C."/>
            <person name="Bandaranaike D."/>
            <person name="Bellair M."/>
            <person name="Blankenburg K."/>
            <person name="Chao H."/>
            <person name="Dinh H."/>
            <person name="Doddapaneni H."/>
            <person name="Downs B."/>
            <person name="Dugan-Rocha S."/>
            <person name="Elkadiri S."/>
            <person name="Gnanaolivu R.D."/>
            <person name="Hernandez B."/>
            <person name="Javaid M."/>
            <person name="Jayaseelan J.C."/>
            <person name="Lee S."/>
            <person name="Li M."/>
            <person name="Ming W."/>
            <person name="Munidasa M."/>
            <person name="Muniz J."/>
            <person name="Nguyen L."/>
            <person name="Ongeri F."/>
            <person name="Osuji N."/>
            <person name="Pu L.-L."/>
            <person name="Puazo M."/>
            <person name="Qu C."/>
            <person name="Quiroz J."/>
            <person name="Raj R."/>
            <person name="Weissenberger G."/>
            <person name="Xin Y."/>
            <person name="Zou X."/>
            <person name="Han Y."/>
            <person name="Richards S."/>
            <person name="Worley K."/>
            <person name="Muzny D."/>
            <person name="Gibbs R."/>
        </authorList>
    </citation>
    <scope>NUCLEOTIDE SEQUENCE</scope>
    <source>
        <strain evidence="2">Sampled in the wild</strain>
    </source>
</reference>